<protein>
    <submittedName>
        <fullName evidence="3">Universal stress protein</fullName>
    </submittedName>
</protein>
<keyword evidence="4" id="KW-1185">Reference proteome</keyword>
<name>A0ABQ4GYC9_9ACTN</name>
<feature type="domain" description="UspA" evidence="2">
    <location>
        <begin position="165"/>
        <end position="297"/>
    </location>
</feature>
<evidence type="ECO:0000313" key="3">
    <source>
        <dbReference type="EMBL" id="GIH66443.1"/>
    </source>
</evidence>
<dbReference type="Gene3D" id="3.40.50.620">
    <property type="entry name" value="HUPs"/>
    <property type="match status" value="2"/>
</dbReference>
<reference evidence="3 4" key="1">
    <citation type="submission" date="2021-01" db="EMBL/GenBank/DDBJ databases">
        <title>Whole genome shotgun sequence of Microbispora siamensis NBRC 104113.</title>
        <authorList>
            <person name="Komaki H."/>
            <person name="Tamura T."/>
        </authorList>
    </citation>
    <scope>NUCLEOTIDE SEQUENCE [LARGE SCALE GENOMIC DNA]</scope>
    <source>
        <strain evidence="3 4">NBRC 104113</strain>
    </source>
</reference>
<dbReference type="Proteomes" id="UP000660454">
    <property type="component" value="Unassembled WGS sequence"/>
</dbReference>
<proteinExistence type="inferred from homology"/>
<dbReference type="InterPro" id="IPR006015">
    <property type="entry name" value="Universal_stress_UspA"/>
</dbReference>
<feature type="domain" description="UspA" evidence="2">
    <location>
        <begin position="19"/>
        <end position="155"/>
    </location>
</feature>
<comment type="caution">
    <text evidence="3">The sequence shown here is derived from an EMBL/GenBank/DDBJ whole genome shotgun (WGS) entry which is preliminary data.</text>
</comment>
<dbReference type="PANTHER" id="PTHR46268:SF6">
    <property type="entry name" value="UNIVERSAL STRESS PROTEIN UP12"/>
    <property type="match status" value="1"/>
</dbReference>
<sequence length="302" mass="31755">MTEPISDSIIDPVVDPAVDPVVVGTDGSAGATRAVEWAADHAGLRGLPLRVVHAAERLPYDAPRYPVPDSYGRLAPSGQQILDHAERVARHRRPGLDVTTELVEGRPGRVLRDQAARAAEVVLGSHGAGGFPGMLLGSVGNQVAGHVAVPVVVVRPAPPEAGAEIAVGFDCSEASGPALSYAFEEARLRGHRVRIVCAWEPPVPYGPAIAMDLDEMRRAAEDYARGELRPWQGGYADVKIELDMVRAHPVSALLGASSRAVLLVVGSHGRNAFTAAVLGSVSRAVLAHAHCPVAVVRGEARR</sequence>
<dbReference type="RefSeq" id="WP_204052271.1">
    <property type="nucleotide sequence ID" value="NZ_BOOF01000053.1"/>
</dbReference>
<gene>
    <name evidence="3" type="ORF">Msi02_72600</name>
</gene>
<dbReference type="EMBL" id="BOOF01000053">
    <property type="protein sequence ID" value="GIH66443.1"/>
    <property type="molecule type" value="Genomic_DNA"/>
</dbReference>
<dbReference type="InterPro" id="IPR006016">
    <property type="entry name" value="UspA"/>
</dbReference>
<evidence type="ECO:0000256" key="1">
    <source>
        <dbReference type="ARBA" id="ARBA00008791"/>
    </source>
</evidence>
<dbReference type="Pfam" id="PF00582">
    <property type="entry name" value="Usp"/>
    <property type="match status" value="2"/>
</dbReference>
<evidence type="ECO:0000313" key="4">
    <source>
        <dbReference type="Proteomes" id="UP000660454"/>
    </source>
</evidence>
<dbReference type="PRINTS" id="PR01438">
    <property type="entry name" value="UNVRSLSTRESS"/>
</dbReference>
<accession>A0ABQ4GYC9</accession>
<dbReference type="InterPro" id="IPR014729">
    <property type="entry name" value="Rossmann-like_a/b/a_fold"/>
</dbReference>
<evidence type="ECO:0000259" key="2">
    <source>
        <dbReference type="Pfam" id="PF00582"/>
    </source>
</evidence>
<dbReference type="PANTHER" id="PTHR46268">
    <property type="entry name" value="STRESS RESPONSE PROTEIN NHAX"/>
    <property type="match status" value="1"/>
</dbReference>
<comment type="similarity">
    <text evidence="1">Belongs to the universal stress protein A family.</text>
</comment>
<organism evidence="3 4">
    <name type="scientific">Microbispora siamensis</name>
    <dbReference type="NCBI Taxonomy" id="564413"/>
    <lineage>
        <taxon>Bacteria</taxon>
        <taxon>Bacillati</taxon>
        <taxon>Actinomycetota</taxon>
        <taxon>Actinomycetes</taxon>
        <taxon>Streptosporangiales</taxon>
        <taxon>Streptosporangiaceae</taxon>
        <taxon>Microbispora</taxon>
    </lineage>
</organism>
<dbReference type="SUPFAM" id="SSF52402">
    <property type="entry name" value="Adenine nucleotide alpha hydrolases-like"/>
    <property type="match status" value="2"/>
</dbReference>